<evidence type="ECO:0000256" key="6">
    <source>
        <dbReference type="ARBA" id="ARBA00022723"/>
    </source>
</evidence>
<protein>
    <recommendedName>
        <fullName evidence="10">Thiamine pyrimidine synthase</fullName>
    </recommendedName>
</protein>
<dbReference type="InterPro" id="IPR015168">
    <property type="entry name" value="SsuA/THI5"/>
</dbReference>
<comment type="subunit">
    <text evidence="4">Homodimer.</text>
</comment>
<keyword evidence="7" id="KW-0663">Pyridoxal phosphate</keyword>
<proteinExistence type="inferred from homology"/>
<evidence type="ECO:0000313" key="15">
    <source>
        <dbReference type="Proteomes" id="UP000431401"/>
    </source>
</evidence>
<keyword evidence="12" id="KW-0472">Membrane</keyword>
<evidence type="ECO:0000256" key="2">
    <source>
        <dbReference type="ARBA" id="ARBA00004948"/>
    </source>
</evidence>
<dbReference type="Proteomes" id="UP000431401">
    <property type="component" value="Unassembled WGS sequence"/>
</dbReference>
<dbReference type="GO" id="GO:0009228">
    <property type="term" value="P:thiamine biosynthetic process"/>
    <property type="evidence" value="ECO:0007669"/>
    <property type="project" value="UniProtKB-KW"/>
</dbReference>
<evidence type="ECO:0000256" key="4">
    <source>
        <dbReference type="ARBA" id="ARBA00011738"/>
    </source>
</evidence>
<dbReference type="PANTHER" id="PTHR31528:SF1">
    <property type="entry name" value="4-AMINO-5-HYDROXYMETHYL-2-METHYLPYRIMIDINE PHOSPHATE SYNTHASE THI11-RELATED"/>
    <property type="match status" value="1"/>
</dbReference>
<comment type="catalytic activity">
    <reaction evidence="11">
        <text>N(6)-(pyridoxal phosphate)-L-lysyl-[4-amino-5-hydroxymethyl-2-methylpyrimidine phosphate synthase] + L-histidyl-[4-amino-5-hydroxymethyl-2-methylpyrimidine phosphate synthase] + 2 Fe(3+) + 4 H2O = L-lysyl-[4-amino-5-hydroxymethyl-2-methylpyrimidine phosphate synthase] + (2S)-2-amino-5-hydroxy-4-oxopentanoyl-[4-amino-5-hydroxymethyl-2-methylpyrimidine phosphate synthase] + 4-amino-2-methyl-5-(phosphooxymethyl)pyrimidine + 3-oxopropanoate + 2 Fe(2+) + 2 H(+)</text>
        <dbReference type="Rhea" id="RHEA:65756"/>
        <dbReference type="Rhea" id="RHEA-COMP:16892"/>
        <dbReference type="Rhea" id="RHEA-COMP:16893"/>
        <dbReference type="Rhea" id="RHEA-COMP:16894"/>
        <dbReference type="Rhea" id="RHEA-COMP:16895"/>
        <dbReference type="ChEBI" id="CHEBI:15377"/>
        <dbReference type="ChEBI" id="CHEBI:15378"/>
        <dbReference type="ChEBI" id="CHEBI:29033"/>
        <dbReference type="ChEBI" id="CHEBI:29034"/>
        <dbReference type="ChEBI" id="CHEBI:29969"/>
        <dbReference type="ChEBI" id="CHEBI:29979"/>
        <dbReference type="ChEBI" id="CHEBI:33190"/>
        <dbReference type="ChEBI" id="CHEBI:58354"/>
        <dbReference type="ChEBI" id="CHEBI:143915"/>
        <dbReference type="ChEBI" id="CHEBI:157692"/>
    </reaction>
    <physiologicalReaction direction="left-to-right" evidence="11">
        <dbReference type="Rhea" id="RHEA:65757"/>
    </physiologicalReaction>
</comment>
<evidence type="ECO:0000256" key="11">
    <source>
        <dbReference type="ARBA" id="ARBA00048179"/>
    </source>
</evidence>
<name>A0A7K0DX01_9NOCA</name>
<evidence type="ECO:0000256" key="3">
    <source>
        <dbReference type="ARBA" id="ARBA00009406"/>
    </source>
</evidence>
<comment type="function">
    <text evidence="1">Responsible for the formation of the pyrimidine heterocycle in the thiamine biosynthesis pathway. Catalyzes the formation of hydroxymethylpyrimidine phosphate (HMP-P) from histidine and pyridoxal phosphate (PLP). The protein uses PLP and the active site histidine to form HMP-P, generating an inactive enzyme. The enzyme can only undergo a single turnover, which suggests it is a suicide enzyme.</text>
</comment>
<keyword evidence="9" id="KW-0408">Iron</keyword>
<feature type="transmembrane region" description="Helical" evidence="12">
    <location>
        <begin position="20"/>
        <end position="39"/>
    </location>
</feature>
<dbReference type="GO" id="GO:0046872">
    <property type="term" value="F:metal ion binding"/>
    <property type="evidence" value="ECO:0007669"/>
    <property type="project" value="UniProtKB-KW"/>
</dbReference>
<dbReference type="GO" id="GO:0016740">
    <property type="term" value="F:transferase activity"/>
    <property type="evidence" value="ECO:0007669"/>
    <property type="project" value="UniProtKB-KW"/>
</dbReference>
<evidence type="ECO:0000256" key="7">
    <source>
        <dbReference type="ARBA" id="ARBA00022898"/>
    </source>
</evidence>
<sequence>MTRVTGPLPAQKFAVDRRSFLRFSVLAGAVAGGAGVLAACGNSSSSGGGGTSADGSKFGTVAIQLSWLKNIEFAGEFFADSKGYYKDAGFGKVDLIAGGAAGTTVEAGLDTKKVWLGMSAPMLTAPAVLEGLPAKIVGTTYQKNPFCIVSSAAKPIKSPQDMKGRKIGVQDGNQLVFGALLSANGLTPSDVTIVPAQYDPTPLASGEVDGWVSYVTNEPITLAAKGFQNTNFLFADYGLPLVAETLTVRQETIDKDREKLKAFLVAEIKGWKDAVANPAESARLAAEVYGKDQHLEVAEQTAEAKAQNDLVVSADTKANGLFTITDQLVTQNIEALGKAKISIKADQLFDLSVLKEVYAEHPELKS</sequence>
<keyword evidence="5" id="KW-0808">Transferase</keyword>
<accession>A0A7K0DX01</accession>
<keyword evidence="12" id="KW-1133">Transmembrane helix</keyword>
<dbReference type="RefSeq" id="WP_153347432.1">
    <property type="nucleotide sequence ID" value="NZ_WEGI01000013.1"/>
</dbReference>
<evidence type="ECO:0000256" key="10">
    <source>
        <dbReference type="ARBA" id="ARBA00033171"/>
    </source>
</evidence>
<dbReference type="PANTHER" id="PTHR31528">
    <property type="entry name" value="4-AMINO-5-HYDROXYMETHYL-2-METHYLPYRIMIDINE PHOSPHATE SYNTHASE THI11-RELATED"/>
    <property type="match status" value="1"/>
</dbReference>
<evidence type="ECO:0000259" key="13">
    <source>
        <dbReference type="Pfam" id="PF09084"/>
    </source>
</evidence>
<gene>
    <name evidence="14" type="ORF">NRB56_57160</name>
</gene>
<comment type="pathway">
    <text evidence="2">Cofactor biosynthesis; thiamine diphosphate biosynthesis.</text>
</comment>
<dbReference type="InterPro" id="IPR027939">
    <property type="entry name" value="NMT1/THI5"/>
</dbReference>
<dbReference type="Pfam" id="PF09084">
    <property type="entry name" value="NMT1"/>
    <property type="match status" value="1"/>
</dbReference>
<organism evidence="14 15">
    <name type="scientific">Nocardia aurantia</name>
    <dbReference type="NCBI Taxonomy" id="2585199"/>
    <lineage>
        <taxon>Bacteria</taxon>
        <taxon>Bacillati</taxon>
        <taxon>Actinomycetota</taxon>
        <taxon>Actinomycetes</taxon>
        <taxon>Mycobacteriales</taxon>
        <taxon>Nocardiaceae</taxon>
        <taxon>Nocardia</taxon>
    </lineage>
</organism>
<comment type="similarity">
    <text evidence="3">Belongs to the NMT1/THI5 family.</text>
</comment>
<evidence type="ECO:0000256" key="12">
    <source>
        <dbReference type="SAM" id="Phobius"/>
    </source>
</evidence>
<evidence type="ECO:0000256" key="9">
    <source>
        <dbReference type="ARBA" id="ARBA00023004"/>
    </source>
</evidence>
<evidence type="ECO:0000256" key="5">
    <source>
        <dbReference type="ARBA" id="ARBA00022679"/>
    </source>
</evidence>
<dbReference type="AlphaFoldDB" id="A0A7K0DX01"/>
<dbReference type="OrthoDB" id="174578at2"/>
<evidence type="ECO:0000256" key="8">
    <source>
        <dbReference type="ARBA" id="ARBA00022977"/>
    </source>
</evidence>
<dbReference type="Gene3D" id="3.40.190.10">
    <property type="entry name" value="Periplasmic binding protein-like II"/>
    <property type="match status" value="2"/>
</dbReference>
<evidence type="ECO:0000256" key="1">
    <source>
        <dbReference type="ARBA" id="ARBA00003469"/>
    </source>
</evidence>
<evidence type="ECO:0000313" key="14">
    <source>
        <dbReference type="EMBL" id="MQY30118.1"/>
    </source>
</evidence>
<comment type="caution">
    <text evidence="14">The sequence shown here is derived from an EMBL/GenBank/DDBJ whole genome shotgun (WGS) entry which is preliminary data.</text>
</comment>
<reference evidence="14 15" key="1">
    <citation type="submission" date="2019-10" db="EMBL/GenBank/DDBJ databases">
        <title>Nocardia macrotermitis sp. nov. and Nocardia aurantia sp. nov., isolated from the gut of fungus growing-termite Macrotermes natalensis.</title>
        <authorList>
            <person name="Benndorf R."/>
            <person name="Schwitalla J."/>
            <person name="Martin K."/>
            <person name="De Beer W."/>
            <person name="Kaster A.-K."/>
            <person name="Vollmers J."/>
            <person name="Poulsen M."/>
            <person name="Beemelmanns C."/>
        </authorList>
    </citation>
    <scope>NUCLEOTIDE SEQUENCE [LARGE SCALE GENOMIC DNA]</scope>
    <source>
        <strain evidence="14 15">RB56</strain>
    </source>
</reference>
<keyword evidence="15" id="KW-1185">Reference proteome</keyword>
<dbReference type="EMBL" id="WEGI01000013">
    <property type="protein sequence ID" value="MQY30118.1"/>
    <property type="molecule type" value="Genomic_DNA"/>
</dbReference>
<dbReference type="SUPFAM" id="SSF53850">
    <property type="entry name" value="Periplasmic binding protein-like II"/>
    <property type="match status" value="1"/>
</dbReference>
<dbReference type="PROSITE" id="PS51318">
    <property type="entry name" value="TAT"/>
    <property type="match status" value="1"/>
</dbReference>
<keyword evidence="12" id="KW-0812">Transmembrane</keyword>
<dbReference type="InterPro" id="IPR006311">
    <property type="entry name" value="TAT_signal"/>
</dbReference>
<keyword evidence="6" id="KW-0479">Metal-binding</keyword>
<feature type="domain" description="SsuA/THI5-like" evidence="13">
    <location>
        <begin position="70"/>
        <end position="280"/>
    </location>
</feature>
<keyword evidence="8" id="KW-0784">Thiamine biosynthesis</keyword>